<proteinExistence type="predicted"/>
<dbReference type="InterPro" id="IPR029058">
    <property type="entry name" value="AB_hydrolase_fold"/>
</dbReference>
<feature type="non-terminal residue" evidence="4">
    <location>
        <position position="54"/>
    </location>
</feature>
<dbReference type="Gene3D" id="3.40.50.1820">
    <property type="entry name" value="alpha/beta hydrolase"/>
    <property type="match status" value="1"/>
</dbReference>
<dbReference type="PROSITE" id="PS00012">
    <property type="entry name" value="PHOSPHOPANTETHEINE"/>
    <property type="match status" value="1"/>
</dbReference>
<keyword evidence="1" id="KW-0596">Phosphopantetheine</keyword>
<sequence>MNLLSTSAPPTPSPPCGSTNFFDLGGHSLLAVRLVNRVRAVLGNSRSSRTAWTY</sequence>
<dbReference type="EMBL" id="JBHTIS010003726">
    <property type="protein sequence ID" value="MFD1051604.1"/>
    <property type="molecule type" value="Genomic_DNA"/>
</dbReference>
<dbReference type="InterPro" id="IPR036736">
    <property type="entry name" value="ACP-like_sf"/>
</dbReference>
<keyword evidence="2" id="KW-0597">Phosphoprotein</keyword>
<keyword evidence="5" id="KW-1185">Reference proteome</keyword>
<comment type="caution">
    <text evidence="4">The sequence shown here is derived from an EMBL/GenBank/DDBJ whole genome shotgun (WGS) entry which is preliminary data.</text>
</comment>
<reference evidence="5" key="1">
    <citation type="journal article" date="2019" name="Int. J. Syst. Evol. Microbiol.">
        <title>The Global Catalogue of Microorganisms (GCM) 10K type strain sequencing project: providing services to taxonomists for standard genome sequencing and annotation.</title>
        <authorList>
            <consortium name="The Broad Institute Genomics Platform"/>
            <consortium name="The Broad Institute Genome Sequencing Center for Infectious Disease"/>
            <person name="Wu L."/>
            <person name="Ma J."/>
        </authorList>
    </citation>
    <scope>NUCLEOTIDE SEQUENCE [LARGE SCALE GENOMIC DNA]</scope>
    <source>
        <strain evidence="5">JCM 31486</strain>
    </source>
</reference>
<evidence type="ECO:0000259" key="3">
    <source>
        <dbReference type="PROSITE" id="PS50075"/>
    </source>
</evidence>
<evidence type="ECO:0000313" key="4">
    <source>
        <dbReference type="EMBL" id="MFD1051604.1"/>
    </source>
</evidence>
<gene>
    <name evidence="4" type="ORF">ACFQ1S_41670</name>
</gene>
<dbReference type="SUPFAM" id="SSF47336">
    <property type="entry name" value="ACP-like"/>
    <property type="match status" value="1"/>
</dbReference>
<name>A0ABW3MQ72_9PSEU</name>
<dbReference type="Pfam" id="PF00550">
    <property type="entry name" value="PP-binding"/>
    <property type="match status" value="1"/>
</dbReference>
<evidence type="ECO:0000313" key="5">
    <source>
        <dbReference type="Proteomes" id="UP001597045"/>
    </source>
</evidence>
<evidence type="ECO:0000256" key="2">
    <source>
        <dbReference type="ARBA" id="ARBA00022553"/>
    </source>
</evidence>
<dbReference type="Proteomes" id="UP001597045">
    <property type="component" value="Unassembled WGS sequence"/>
</dbReference>
<evidence type="ECO:0000256" key="1">
    <source>
        <dbReference type="ARBA" id="ARBA00022450"/>
    </source>
</evidence>
<dbReference type="PROSITE" id="PS50075">
    <property type="entry name" value="CARRIER"/>
    <property type="match status" value="1"/>
</dbReference>
<organism evidence="4 5">
    <name type="scientific">Kibdelosporangium lantanae</name>
    <dbReference type="NCBI Taxonomy" id="1497396"/>
    <lineage>
        <taxon>Bacteria</taxon>
        <taxon>Bacillati</taxon>
        <taxon>Actinomycetota</taxon>
        <taxon>Actinomycetes</taxon>
        <taxon>Pseudonocardiales</taxon>
        <taxon>Pseudonocardiaceae</taxon>
        <taxon>Kibdelosporangium</taxon>
    </lineage>
</organism>
<protein>
    <submittedName>
        <fullName evidence="4">Phosphopantetheine-binding protein</fullName>
    </submittedName>
</protein>
<accession>A0ABW3MQ72</accession>
<dbReference type="InterPro" id="IPR006162">
    <property type="entry name" value="Ppantetheine_attach_site"/>
</dbReference>
<feature type="domain" description="Carrier" evidence="3">
    <location>
        <begin position="1"/>
        <end position="54"/>
    </location>
</feature>
<dbReference type="InterPro" id="IPR009081">
    <property type="entry name" value="PP-bd_ACP"/>
</dbReference>